<organism evidence="1 2">
    <name type="scientific">Nitrolancea hollandica Lb</name>
    <dbReference type="NCBI Taxonomy" id="1129897"/>
    <lineage>
        <taxon>Bacteria</taxon>
        <taxon>Pseudomonadati</taxon>
        <taxon>Thermomicrobiota</taxon>
        <taxon>Thermomicrobia</taxon>
        <taxon>Sphaerobacterales</taxon>
        <taxon>Sphaerobacterineae</taxon>
        <taxon>Sphaerobacteraceae</taxon>
        <taxon>Nitrolancea</taxon>
    </lineage>
</organism>
<dbReference type="EMBL" id="CAGS01000422">
    <property type="protein sequence ID" value="CCF85294.1"/>
    <property type="molecule type" value="Genomic_DNA"/>
</dbReference>
<reference evidence="1 2" key="1">
    <citation type="journal article" date="2012" name="ISME J.">
        <title>Nitrification expanded: discovery, physiology and genomics of a nitrite-oxidizing bacterium from the phylum Chloroflexi.</title>
        <authorList>
            <person name="Sorokin D.Y."/>
            <person name="Lucker S."/>
            <person name="Vejmelkova D."/>
            <person name="Kostrikina N.A."/>
            <person name="Kleerebezem R."/>
            <person name="Rijpstra W.I."/>
            <person name="Damste J.S."/>
            <person name="Le Paslier D."/>
            <person name="Muyzer G."/>
            <person name="Wagner M."/>
            <person name="van Loosdrecht M.C."/>
            <person name="Daims H."/>
        </authorList>
    </citation>
    <scope>NUCLEOTIDE SEQUENCE [LARGE SCALE GENOMIC DNA]</scope>
    <source>
        <strain evidence="2">none</strain>
    </source>
</reference>
<keyword evidence="2" id="KW-1185">Reference proteome</keyword>
<name>I4EKT2_9BACT</name>
<proteinExistence type="predicted"/>
<dbReference type="Proteomes" id="UP000004221">
    <property type="component" value="Unassembled WGS sequence"/>
</dbReference>
<evidence type="ECO:0000313" key="2">
    <source>
        <dbReference type="Proteomes" id="UP000004221"/>
    </source>
</evidence>
<accession>I4EKT2</accession>
<sequence>MGFFSQTESLYAMVPANISGPRMWLKDGSVIFSEIVRQSRISCGGVRYAGCISSCPCGYNWGTAASVLYTYNGTYWLAREIRNAIETIPMRAVD</sequence>
<comment type="caution">
    <text evidence="1">The sequence shown here is derived from an EMBL/GenBank/DDBJ whole genome shotgun (WGS) entry which is preliminary data.</text>
</comment>
<dbReference type="AlphaFoldDB" id="I4EKT2"/>
<gene>
    <name evidence="1" type="ORF">NITHO_4790010</name>
</gene>
<evidence type="ECO:0000313" key="1">
    <source>
        <dbReference type="EMBL" id="CCF85294.1"/>
    </source>
</evidence>
<protein>
    <submittedName>
        <fullName evidence="1">Uncharacterized protein</fullName>
    </submittedName>
</protein>